<dbReference type="Proteomes" id="UP000290218">
    <property type="component" value="Unassembled WGS sequence"/>
</dbReference>
<accession>A0A4Q1C4G0</accession>
<dbReference type="AlphaFoldDB" id="A0A4Q1C4G0"/>
<organism evidence="2 3">
    <name type="scientific">Oleiharenicola lentus</name>
    <dbReference type="NCBI Taxonomy" id="2508720"/>
    <lineage>
        <taxon>Bacteria</taxon>
        <taxon>Pseudomonadati</taxon>
        <taxon>Verrucomicrobiota</taxon>
        <taxon>Opitutia</taxon>
        <taxon>Opitutales</taxon>
        <taxon>Opitutaceae</taxon>
        <taxon>Oleiharenicola</taxon>
    </lineage>
</organism>
<evidence type="ECO:0000313" key="3">
    <source>
        <dbReference type="Proteomes" id="UP000290218"/>
    </source>
</evidence>
<dbReference type="GO" id="GO:0030151">
    <property type="term" value="F:molybdenum ion binding"/>
    <property type="evidence" value="ECO:0007669"/>
    <property type="project" value="InterPro"/>
</dbReference>
<dbReference type="EMBL" id="SDHX01000002">
    <property type="protein sequence ID" value="RXK53298.1"/>
    <property type="molecule type" value="Genomic_DNA"/>
</dbReference>
<reference evidence="2 3" key="1">
    <citation type="submission" date="2019-01" db="EMBL/GenBank/DDBJ databases">
        <title>Lacunisphaera sp. strain TWA-58.</title>
        <authorList>
            <person name="Chen W.-M."/>
        </authorList>
    </citation>
    <scope>NUCLEOTIDE SEQUENCE [LARGE SCALE GENOMIC DNA]</scope>
    <source>
        <strain evidence="2 3">TWA-58</strain>
    </source>
</reference>
<sequence>MHVAGLFIYPVKSLRGCAVSSVELDALGFAGDRRFLVIGADGQMLTQRGVTRMALVGTALAGGTLTLTADGAGRVSVPTVSDPTAPLHTVAVWKHAGLQAEDCGDAAAAWLGDVLGLTCRLVRIGEKFLRPVTKKAGRPGDVFSFADGSPVLVTSEASLADLNDRIQENQGEPVPMDRFRPNLVLADCAAFAEDTFPHLRIGDVTLRAAGKSDRCIMTTTDQRTGLRGKEPLRTLATFRRDPALDPTAVWFGANFINESKSGKIHVGDRVSTA</sequence>
<dbReference type="OrthoDB" id="581532at2"/>
<dbReference type="PROSITE" id="PS51340">
    <property type="entry name" value="MOSC"/>
    <property type="match status" value="1"/>
</dbReference>
<dbReference type="InterPro" id="IPR005303">
    <property type="entry name" value="MOCOS_middle"/>
</dbReference>
<name>A0A4Q1C4G0_9BACT</name>
<gene>
    <name evidence="2" type="ORF">ESB00_16500</name>
</gene>
<proteinExistence type="predicted"/>
<dbReference type="Pfam" id="PF03473">
    <property type="entry name" value="MOSC"/>
    <property type="match status" value="1"/>
</dbReference>
<dbReference type="Pfam" id="PF03476">
    <property type="entry name" value="MOSC_N"/>
    <property type="match status" value="1"/>
</dbReference>
<dbReference type="InterPro" id="IPR011037">
    <property type="entry name" value="Pyrv_Knase-like_insert_dom_sf"/>
</dbReference>
<dbReference type="InterPro" id="IPR005302">
    <property type="entry name" value="MoCF_Sase_C"/>
</dbReference>
<keyword evidence="3" id="KW-1185">Reference proteome</keyword>
<dbReference type="RefSeq" id="WP_129048887.1">
    <property type="nucleotide sequence ID" value="NZ_SDHX01000002.1"/>
</dbReference>
<protein>
    <submittedName>
        <fullName evidence="2">MOSC domain-containing protein</fullName>
    </submittedName>
</protein>
<evidence type="ECO:0000259" key="1">
    <source>
        <dbReference type="PROSITE" id="PS51340"/>
    </source>
</evidence>
<dbReference type="PANTHER" id="PTHR14237:SF19">
    <property type="entry name" value="MITOCHONDRIAL AMIDOXIME REDUCING COMPONENT 1"/>
    <property type="match status" value="1"/>
</dbReference>
<feature type="domain" description="MOSC" evidence="1">
    <location>
        <begin position="122"/>
        <end position="273"/>
    </location>
</feature>
<dbReference type="SUPFAM" id="SSF50800">
    <property type="entry name" value="PK beta-barrel domain-like"/>
    <property type="match status" value="1"/>
</dbReference>
<dbReference type="GO" id="GO:0003824">
    <property type="term" value="F:catalytic activity"/>
    <property type="evidence" value="ECO:0007669"/>
    <property type="project" value="InterPro"/>
</dbReference>
<evidence type="ECO:0000313" key="2">
    <source>
        <dbReference type="EMBL" id="RXK53298.1"/>
    </source>
</evidence>
<comment type="caution">
    <text evidence="2">The sequence shown here is derived from an EMBL/GenBank/DDBJ whole genome shotgun (WGS) entry which is preliminary data.</text>
</comment>
<dbReference type="SUPFAM" id="SSF141673">
    <property type="entry name" value="MOSC N-terminal domain-like"/>
    <property type="match status" value="1"/>
</dbReference>
<dbReference type="PANTHER" id="PTHR14237">
    <property type="entry name" value="MOLYBDOPTERIN COFACTOR SULFURASE MOSC"/>
    <property type="match status" value="1"/>
</dbReference>
<dbReference type="GO" id="GO:0030170">
    <property type="term" value="F:pyridoxal phosphate binding"/>
    <property type="evidence" value="ECO:0007669"/>
    <property type="project" value="InterPro"/>
</dbReference>